<evidence type="ECO:0000313" key="6">
    <source>
        <dbReference type="EMBL" id="UYC82701.1"/>
    </source>
</evidence>
<dbReference type="InterPro" id="IPR018109">
    <property type="entry name" value="Folylpolyglutamate_synth_CS"/>
</dbReference>
<dbReference type="GO" id="GO:0005524">
    <property type="term" value="F:ATP binding"/>
    <property type="evidence" value="ECO:0007669"/>
    <property type="project" value="UniProtKB-KW"/>
</dbReference>
<sequence>MSKRKSARVEAELRRRIGEQAPEVRLDGTRRAVTLLGRPHRAAPVIHITGTNGKTSTSRMIESLLRAEGRRTGLMTSPHLVNLNERVCLDGEPIDEVLFGAV</sequence>
<dbReference type="PROSITE" id="PS01011">
    <property type="entry name" value="FOLYLPOLYGLU_SYNT_1"/>
    <property type="match status" value="1"/>
</dbReference>
<accession>A0A9Q9T5C1</accession>
<dbReference type="EMBL" id="CP106880">
    <property type="protein sequence ID" value="UYC82701.1"/>
    <property type="molecule type" value="Genomic_DNA"/>
</dbReference>
<dbReference type="Pfam" id="PF08245">
    <property type="entry name" value="Mur_ligase_M"/>
    <property type="match status" value="1"/>
</dbReference>
<geneLocation type="plasmid" evidence="6 7">
    <name>unnamed</name>
</geneLocation>
<evidence type="ECO:0000313" key="7">
    <source>
        <dbReference type="Proteomes" id="UP001062223"/>
    </source>
</evidence>
<dbReference type="Proteomes" id="UP001062223">
    <property type="component" value="Plasmid unnamed"/>
</dbReference>
<dbReference type="GeneID" id="99625262"/>
<dbReference type="GO" id="GO:0004326">
    <property type="term" value="F:tetrahydrofolylpolyglutamate synthase activity"/>
    <property type="evidence" value="ECO:0007669"/>
    <property type="project" value="InterPro"/>
</dbReference>
<dbReference type="AlphaFoldDB" id="A0A9Q9T5C1"/>
<dbReference type="PANTHER" id="PTHR11136:SF0">
    <property type="entry name" value="DIHYDROFOLATE SYNTHETASE-RELATED"/>
    <property type="match status" value="1"/>
</dbReference>
<evidence type="ECO:0000256" key="4">
    <source>
        <dbReference type="ARBA" id="ARBA00022840"/>
    </source>
</evidence>
<evidence type="ECO:0000256" key="1">
    <source>
        <dbReference type="ARBA" id="ARBA00008276"/>
    </source>
</evidence>
<evidence type="ECO:0000256" key="3">
    <source>
        <dbReference type="ARBA" id="ARBA00022741"/>
    </source>
</evidence>
<evidence type="ECO:0000259" key="5">
    <source>
        <dbReference type="Pfam" id="PF08245"/>
    </source>
</evidence>
<dbReference type="InterPro" id="IPR001645">
    <property type="entry name" value="Folylpolyglutamate_synth"/>
</dbReference>
<dbReference type="InterPro" id="IPR013221">
    <property type="entry name" value="Mur_ligase_cen"/>
</dbReference>
<evidence type="ECO:0000256" key="2">
    <source>
        <dbReference type="ARBA" id="ARBA00022598"/>
    </source>
</evidence>
<proteinExistence type="inferred from homology"/>
<dbReference type="Gene3D" id="3.40.1190.10">
    <property type="entry name" value="Mur-like, catalytic domain"/>
    <property type="match status" value="1"/>
</dbReference>
<dbReference type="KEGG" id="cpoi:OE229_17875"/>
<comment type="similarity">
    <text evidence="1">Belongs to the folylpolyglutamate synthase family.</text>
</comment>
<reference evidence="6" key="1">
    <citation type="submission" date="2022-09" db="EMBL/GenBank/DDBJ databases">
        <title>Taxonomy of Curtobacterium flaccumfaciens.</title>
        <authorList>
            <person name="Osdaghi E."/>
            <person name="Taghavi S.M."/>
            <person name="Hamidizade M."/>
            <person name="Abachi H."/>
            <person name="Fazliarab A."/>
            <person name="Baeyen S."/>
            <person name="Portier P."/>
            <person name="Van Vaerenbergh J."/>
            <person name="Jacques M.-A."/>
        </authorList>
    </citation>
    <scope>NUCLEOTIDE SEQUENCE</scope>
    <source>
        <strain evidence="6">AGQB46</strain>
        <plasmid evidence="6">unnamed</plasmid>
    </source>
</reference>
<name>A0A9Q9T5C1_9MICO</name>
<dbReference type="GO" id="GO:0008841">
    <property type="term" value="F:dihydrofolate synthase activity"/>
    <property type="evidence" value="ECO:0007669"/>
    <property type="project" value="TreeGrafter"/>
</dbReference>
<dbReference type="InterPro" id="IPR036565">
    <property type="entry name" value="Mur-like_cat_sf"/>
</dbReference>
<keyword evidence="4" id="KW-0067">ATP-binding</keyword>
<feature type="domain" description="Mur ligase central" evidence="5">
    <location>
        <begin position="48"/>
        <end position="76"/>
    </location>
</feature>
<keyword evidence="2 6" id="KW-0436">Ligase</keyword>
<dbReference type="GO" id="GO:0005737">
    <property type="term" value="C:cytoplasm"/>
    <property type="evidence" value="ECO:0007669"/>
    <property type="project" value="TreeGrafter"/>
</dbReference>
<dbReference type="PANTHER" id="PTHR11136">
    <property type="entry name" value="FOLYLPOLYGLUTAMATE SYNTHASE-RELATED"/>
    <property type="match status" value="1"/>
</dbReference>
<keyword evidence="3" id="KW-0547">Nucleotide-binding</keyword>
<keyword evidence="6" id="KW-0614">Plasmid</keyword>
<dbReference type="RefSeq" id="WP_259581560.1">
    <property type="nucleotide sequence ID" value="NZ_CP104936.1"/>
</dbReference>
<protein>
    <submittedName>
        <fullName evidence="6">Mur ligase family protein</fullName>
    </submittedName>
</protein>
<dbReference type="SUPFAM" id="SSF53623">
    <property type="entry name" value="MurD-like peptide ligases, catalytic domain"/>
    <property type="match status" value="1"/>
</dbReference>
<gene>
    <name evidence="6" type="ORF">OE229_17875</name>
</gene>
<organism evidence="6 7">
    <name type="scientific">Curtobacterium poinsettiae</name>
    <dbReference type="NCBI Taxonomy" id="159612"/>
    <lineage>
        <taxon>Bacteria</taxon>
        <taxon>Bacillati</taxon>
        <taxon>Actinomycetota</taxon>
        <taxon>Actinomycetes</taxon>
        <taxon>Micrococcales</taxon>
        <taxon>Microbacteriaceae</taxon>
        <taxon>Curtobacterium</taxon>
    </lineage>
</organism>